<dbReference type="AlphaFoldDB" id="B5CWG6"/>
<accession>B5CWG6</accession>
<feature type="transmembrane region" description="Helical" evidence="2">
    <location>
        <begin position="998"/>
        <end position="1021"/>
    </location>
</feature>
<name>B5CWG6_PHOPM</name>
<keyword evidence="2" id="KW-0812">Transmembrane</keyword>
<dbReference type="SUPFAM" id="SSF82714">
    <property type="entry name" value="Multidrug efflux transporter AcrB TolC docking domain, DN and DC subdomains"/>
    <property type="match status" value="1"/>
</dbReference>
<feature type="transmembrane region" description="Helical" evidence="2">
    <location>
        <begin position="397"/>
        <end position="421"/>
    </location>
</feature>
<dbReference type="Gene3D" id="3.30.70.1320">
    <property type="entry name" value="Multidrug efflux transporter AcrB pore domain like"/>
    <property type="match status" value="1"/>
</dbReference>
<reference evidence="3 4" key="2">
    <citation type="submission" date="2008-08" db="EMBL/GenBank/DDBJ databases">
        <authorList>
            <person name="Fulton L."/>
            <person name="Clifton S."/>
            <person name="Fulton B."/>
            <person name="Xu J."/>
            <person name="Minx P."/>
            <person name="Pepin K.H."/>
            <person name="Johnson M."/>
            <person name="Thiruvilangam P."/>
            <person name="Bhonagiri V."/>
            <person name="Nash W.E."/>
            <person name="Mardis E.R."/>
            <person name="Wilson R.K."/>
        </authorList>
    </citation>
    <scope>NUCLEOTIDE SEQUENCE [LARGE SCALE GENOMIC DNA]</scope>
    <source>
        <strain evidence="4">DSM 17135 / JCM 12973 / M2</strain>
    </source>
</reference>
<dbReference type="SUPFAM" id="SSF82866">
    <property type="entry name" value="Multidrug efflux transporter AcrB transmembrane domain"/>
    <property type="match status" value="2"/>
</dbReference>
<dbReference type="Gene3D" id="3.30.2090.10">
    <property type="entry name" value="Multidrug efflux transporter AcrB TolC docking domain, DN and DC subdomains"/>
    <property type="match status" value="2"/>
</dbReference>
<dbReference type="EMBL" id="ABQC02000012">
    <property type="protein sequence ID" value="EDY96613.1"/>
    <property type="molecule type" value="Genomic_DNA"/>
</dbReference>
<dbReference type="GO" id="GO:0042910">
    <property type="term" value="F:xenobiotic transmembrane transporter activity"/>
    <property type="evidence" value="ECO:0007669"/>
    <property type="project" value="TreeGrafter"/>
</dbReference>
<dbReference type="eggNOG" id="COG0841">
    <property type="taxonomic scope" value="Bacteria"/>
</dbReference>
<dbReference type="Gene3D" id="1.20.1640.10">
    <property type="entry name" value="Multidrug efflux transporter AcrB transmembrane domain"/>
    <property type="match status" value="2"/>
</dbReference>
<evidence type="ECO:0000256" key="1">
    <source>
        <dbReference type="SAM" id="Coils"/>
    </source>
</evidence>
<dbReference type="HOGENOM" id="CLU_002755_1_2_10"/>
<sequence>MYLKNESEKTKCGRMGNALSPDCHSGGMLSGVALGIYSLPEMRKNEFPDFTVRQGLVVAVAPGNTSEEMVDRVTKPLENYIFSYKEVKKEKTFSTNRDGIVYIQVELNDEVNNKDEFWSKFKHGISTFKPQLPANVLALQVLDDFGDTSALLITMESQDKTYRELKEYMDDLQDRLRTVKSVGRMSVYGMQKEQISVVLNHDKLSKYALNDQMVAAKLLTKGFATSGGRVKDDSYTHPIYVAESLNTVYDIQQLIVYTDPLGNNIRLKDIADVKKEYAPFDSYITNNGKKCILLSVEMKKGQNIVKMGEEVNKTLDEYKSSLPPDVGIYRITDQSVVVDDSVQNFLRELMIAIVAVVIVVMLLLPMKVALVAASTIPITIFISLGLFHAFGVELNTVTLAALIVTLGMIVDNSIVIIDSYLERLSEGMSRWHASIDSTIHFFKSILSATLAISITFFPFLMITVGLVHDFLLSFPWAITLILAISLLVAVLLVPFMQFYFIRKPIVRKQEDGKHFSFLDALQRFYDKVLAWCFTYPKTVVAVGVASIVVGGVMLAHQPQSMLPTADRNQFAVEIYLPTGTSIEKTAMVADSLERIIRQDKRVVSVTSFKGCNSPRFHSSYAPQIPGSNFAQFIVNTKGVKETVEILDELAPRYTNYFPEATIKFKQLIYSMATYPIEVRLSGENLDSLKYYAQQVAALMKRMPEIQHVRTDRNEPLSGTEVRLKEDEASRLGVNNMQLETTLAMRYGNGLPLAHVWEGDYNIPVVVKSVRSDKSDNADLMNEQIPVYGGLSHVPLRQIAHVVPVWKDGQIVRRNGINLITILGEPVRGCNTLAVNAKVDELVKDLHLPAGIKVKYGGELEENQDHMPTIMTALQIAAFMIFFILLAHFHRVNIALLIFGSMGLCVFGTAVGLWTMQLDFGVTCVLGITSLMGIIVRNGIIMVDYAEELRDKGLCVKDAIYYSASRRMRPIFLTSAAASMGVIPMILGGSGLWMPMGTVIFFGTLITMLFLLTVLPVCYWMIFSGSSKKRKRVLQLENQ</sequence>
<reference evidence="3 4" key="1">
    <citation type="submission" date="2008-08" db="EMBL/GenBank/DDBJ databases">
        <title>Draft genome sequence of Bacteroides plebeius (DSM 17135).</title>
        <authorList>
            <person name="Sudarsanam P."/>
            <person name="Ley R."/>
            <person name="Guruge J."/>
            <person name="Turnbaugh P.J."/>
            <person name="Mahowald M."/>
            <person name="Liep D."/>
            <person name="Gordon J."/>
        </authorList>
    </citation>
    <scope>NUCLEOTIDE SEQUENCE [LARGE SCALE GENOMIC DNA]</scope>
    <source>
        <strain evidence="4">DSM 17135 / JCM 12973 / M2</strain>
    </source>
</reference>
<dbReference type="Pfam" id="PF00873">
    <property type="entry name" value="ACR_tran"/>
    <property type="match status" value="1"/>
</dbReference>
<dbReference type="Proteomes" id="UP000003452">
    <property type="component" value="Unassembled WGS sequence"/>
</dbReference>
<protein>
    <submittedName>
        <fullName evidence="3">RND transporter, HAE1/HME family, permease protein</fullName>
    </submittedName>
</protein>
<feature type="coiled-coil region" evidence="1">
    <location>
        <begin position="155"/>
        <end position="182"/>
    </location>
</feature>
<keyword evidence="2" id="KW-0472">Membrane</keyword>
<evidence type="ECO:0000313" key="4">
    <source>
        <dbReference type="Proteomes" id="UP000003452"/>
    </source>
</evidence>
<dbReference type="Gene3D" id="3.30.70.1430">
    <property type="entry name" value="Multidrug efflux transporter AcrB pore domain"/>
    <property type="match status" value="2"/>
</dbReference>
<dbReference type="InterPro" id="IPR027463">
    <property type="entry name" value="AcrB_DN_DC_subdom"/>
</dbReference>
<keyword evidence="1" id="KW-0175">Coiled coil</keyword>
<feature type="transmembrane region" description="Helical" evidence="2">
    <location>
        <begin position="345"/>
        <end position="364"/>
    </location>
</feature>
<dbReference type="Gene3D" id="3.30.70.1440">
    <property type="entry name" value="Multidrug efflux transporter AcrB pore domain"/>
    <property type="match status" value="1"/>
</dbReference>
<dbReference type="GO" id="GO:0005886">
    <property type="term" value="C:plasma membrane"/>
    <property type="evidence" value="ECO:0007669"/>
    <property type="project" value="TreeGrafter"/>
</dbReference>
<proteinExistence type="predicted"/>
<feature type="transmembrane region" description="Helical" evidence="2">
    <location>
        <begin position="919"/>
        <end position="939"/>
    </location>
</feature>
<dbReference type="InterPro" id="IPR001036">
    <property type="entry name" value="Acrflvin-R"/>
</dbReference>
<feature type="transmembrane region" description="Helical" evidence="2">
    <location>
        <begin position="970"/>
        <end position="992"/>
    </location>
</feature>
<evidence type="ECO:0000256" key="2">
    <source>
        <dbReference type="SAM" id="Phobius"/>
    </source>
</evidence>
<comment type="caution">
    <text evidence="3">The sequence shown here is derived from an EMBL/GenBank/DDBJ whole genome shotgun (WGS) entry which is preliminary data.</text>
</comment>
<evidence type="ECO:0000313" key="3">
    <source>
        <dbReference type="EMBL" id="EDY96613.1"/>
    </source>
</evidence>
<feature type="transmembrane region" description="Helical" evidence="2">
    <location>
        <begin position="441"/>
        <end position="462"/>
    </location>
</feature>
<dbReference type="PANTHER" id="PTHR32063:SF18">
    <property type="entry name" value="CATION EFFLUX SYSTEM PROTEIN"/>
    <property type="match status" value="1"/>
</dbReference>
<feature type="transmembrane region" description="Helical" evidence="2">
    <location>
        <begin position="528"/>
        <end position="554"/>
    </location>
</feature>
<dbReference type="SUPFAM" id="SSF82693">
    <property type="entry name" value="Multidrug efflux transporter AcrB pore domain, PN1, PN2, PC1 and PC2 subdomains"/>
    <property type="match status" value="3"/>
</dbReference>
<dbReference type="PANTHER" id="PTHR32063">
    <property type="match status" value="1"/>
</dbReference>
<feature type="transmembrane region" description="Helical" evidence="2">
    <location>
        <begin position="869"/>
        <end position="886"/>
    </location>
</feature>
<feature type="transmembrane region" description="Helical" evidence="2">
    <location>
        <begin position="893"/>
        <end position="913"/>
    </location>
</feature>
<gene>
    <name evidence="3" type="ORF">BACPLE_01056</name>
</gene>
<keyword evidence="2" id="KW-1133">Transmembrane helix</keyword>
<dbReference type="PRINTS" id="PR00702">
    <property type="entry name" value="ACRIFLAVINRP"/>
</dbReference>
<organism evidence="3 4">
    <name type="scientific">Phocaeicola plebeius (strain DSM 17135 / JCM 12973 / CCUG 54634 / M2)</name>
    <name type="common">Bacteroides plebeius</name>
    <dbReference type="NCBI Taxonomy" id="484018"/>
    <lineage>
        <taxon>Bacteria</taxon>
        <taxon>Pseudomonadati</taxon>
        <taxon>Bacteroidota</taxon>
        <taxon>Bacteroidia</taxon>
        <taxon>Bacteroidales</taxon>
        <taxon>Bacteroidaceae</taxon>
        <taxon>Phocaeicola</taxon>
    </lineage>
</organism>
<feature type="transmembrane region" description="Helical" evidence="2">
    <location>
        <begin position="371"/>
        <end position="391"/>
    </location>
</feature>
<feature type="transmembrane region" description="Helical" evidence="2">
    <location>
        <begin position="474"/>
        <end position="500"/>
    </location>
</feature>